<keyword evidence="4" id="KW-1185">Reference proteome</keyword>
<dbReference type="RefSeq" id="WP_091709870.1">
    <property type="nucleotide sequence ID" value="NZ_FNCA01000004.1"/>
</dbReference>
<keyword evidence="1" id="KW-0472">Membrane</keyword>
<sequence length="98" mass="11204">MSFLKDIKPVLLLYVLGDTITTLYALHTGNFYEGNPLLSNIFHTYGFTSLIPLKIAFLFLMYHVYKNADRYYWNITRYSVACIGLLATLSNTVAVFHG</sequence>
<gene>
    <name evidence="3" type="ORF">SAMN04488589_1524</name>
</gene>
<dbReference type="AlphaFoldDB" id="A0A7Z7FCK2"/>
<evidence type="ECO:0000313" key="4">
    <source>
        <dbReference type="Proteomes" id="UP000199259"/>
    </source>
</evidence>
<reference evidence="3 4" key="1">
    <citation type="submission" date="2016-10" db="EMBL/GenBank/DDBJ databases">
        <authorList>
            <person name="Varghese N."/>
            <person name="Submissions S."/>
        </authorList>
    </citation>
    <scope>NUCLEOTIDE SEQUENCE [LARGE SCALE GENOMIC DNA]</scope>
    <source>
        <strain evidence="3 4">PL 12/M</strain>
    </source>
</reference>
<dbReference type="OrthoDB" id="121911at2157"/>
<dbReference type="Proteomes" id="UP000199259">
    <property type="component" value="Unassembled WGS sequence"/>
</dbReference>
<protein>
    <recommendedName>
        <fullName evidence="2">DUF5658 domain-containing protein</fullName>
    </recommendedName>
</protein>
<dbReference type="InterPro" id="IPR043717">
    <property type="entry name" value="DUF5658"/>
</dbReference>
<name>A0A7Z7FCK2_9EURY</name>
<keyword evidence="1" id="KW-1133">Transmembrane helix</keyword>
<proteinExistence type="predicted"/>
<keyword evidence="1" id="KW-0812">Transmembrane</keyword>
<organism evidence="3 4">
    <name type="scientific">Methanolobus vulcani</name>
    <dbReference type="NCBI Taxonomy" id="38026"/>
    <lineage>
        <taxon>Archaea</taxon>
        <taxon>Methanobacteriati</taxon>
        <taxon>Methanobacteriota</taxon>
        <taxon>Stenosarchaea group</taxon>
        <taxon>Methanomicrobia</taxon>
        <taxon>Methanosarcinales</taxon>
        <taxon>Methanosarcinaceae</taxon>
        <taxon>Methanolobus</taxon>
    </lineage>
</organism>
<evidence type="ECO:0000259" key="2">
    <source>
        <dbReference type="Pfam" id="PF18902"/>
    </source>
</evidence>
<evidence type="ECO:0000256" key="1">
    <source>
        <dbReference type="SAM" id="Phobius"/>
    </source>
</evidence>
<evidence type="ECO:0000313" key="3">
    <source>
        <dbReference type="EMBL" id="SDF85168.1"/>
    </source>
</evidence>
<feature type="domain" description="DUF5658" evidence="2">
    <location>
        <begin position="11"/>
        <end position="95"/>
    </location>
</feature>
<feature type="transmembrane region" description="Helical" evidence="1">
    <location>
        <begin position="41"/>
        <end position="65"/>
    </location>
</feature>
<dbReference type="Pfam" id="PF18902">
    <property type="entry name" value="DUF5658"/>
    <property type="match status" value="1"/>
</dbReference>
<dbReference type="EMBL" id="FNCA01000004">
    <property type="protein sequence ID" value="SDF85168.1"/>
    <property type="molecule type" value="Genomic_DNA"/>
</dbReference>
<comment type="caution">
    <text evidence="3">The sequence shown here is derived from an EMBL/GenBank/DDBJ whole genome shotgun (WGS) entry which is preliminary data.</text>
</comment>
<accession>A0A7Z7FCK2</accession>
<feature type="transmembrane region" description="Helical" evidence="1">
    <location>
        <begin position="77"/>
        <end position="96"/>
    </location>
</feature>